<feature type="region of interest" description="Disordered" evidence="1">
    <location>
        <begin position="421"/>
        <end position="716"/>
    </location>
</feature>
<feature type="compositionally biased region" description="Basic and acidic residues" evidence="1">
    <location>
        <begin position="226"/>
        <end position="238"/>
    </location>
</feature>
<dbReference type="Proteomes" id="UP001140949">
    <property type="component" value="Unassembled WGS sequence"/>
</dbReference>
<organism evidence="2 3">
    <name type="scientific">Iris pallida</name>
    <name type="common">Sweet iris</name>
    <dbReference type="NCBI Taxonomy" id="29817"/>
    <lineage>
        <taxon>Eukaryota</taxon>
        <taxon>Viridiplantae</taxon>
        <taxon>Streptophyta</taxon>
        <taxon>Embryophyta</taxon>
        <taxon>Tracheophyta</taxon>
        <taxon>Spermatophyta</taxon>
        <taxon>Magnoliopsida</taxon>
        <taxon>Liliopsida</taxon>
        <taxon>Asparagales</taxon>
        <taxon>Iridaceae</taxon>
        <taxon>Iridoideae</taxon>
        <taxon>Irideae</taxon>
        <taxon>Iris</taxon>
    </lineage>
</organism>
<feature type="compositionally biased region" description="Basic and acidic residues" evidence="1">
    <location>
        <begin position="330"/>
        <end position="342"/>
    </location>
</feature>
<feature type="compositionally biased region" description="Basic and acidic residues" evidence="1">
    <location>
        <begin position="375"/>
        <end position="390"/>
    </location>
</feature>
<keyword evidence="3" id="KW-1185">Reference proteome</keyword>
<feature type="compositionally biased region" description="Polar residues" evidence="1">
    <location>
        <begin position="162"/>
        <end position="171"/>
    </location>
</feature>
<dbReference type="PANTHER" id="PTHR47286">
    <property type="entry name" value="F3I6.9 PROTEIN"/>
    <property type="match status" value="1"/>
</dbReference>
<feature type="compositionally biased region" description="Polar residues" evidence="1">
    <location>
        <begin position="624"/>
        <end position="634"/>
    </location>
</feature>
<evidence type="ECO:0000313" key="2">
    <source>
        <dbReference type="EMBL" id="KAJ6824769.1"/>
    </source>
</evidence>
<dbReference type="AlphaFoldDB" id="A0AAX6G7X4"/>
<name>A0AAX6G7X4_IRIPA</name>
<feature type="compositionally biased region" description="Basic and acidic residues" evidence="1">
    <location>
        <begin position="636"/>
        <end position="661"/>
    </location>
</feature>
<feature type="compositionally biased region" description="Basic and acidic residues" evidence="1">
    <location>
        <begin position="432"/>
        <end position="444"/>
    </location>
</feature>
<comment type="caution">
    <text evidence="2">The sequence shown here is derived from an EMBL/GenBank/DDBJ whole genome shotgun (WGS) entry which is preliminary data.</text>
</comment>
<feature type="region of interest" description="Disordered" evidence="1">
    <location>
        <begin position="154"/>
        <end position="175"/>
    </location>
</feature>
<feature type="compositionally biased region" description="Basic and acidic residues" evidence="1">
    <location>
        <begin position="703"/>
        <end position="716"/>
    </location>
</feature>
<accession>A0AAX6G7X4</accession>
<feature type="compositionally biased region" description="Basic and acidic residues" evidence="1">
    <location>
        <begin position="582"/>
        <end position="608"/>
    </location>
</feature>
<proteinExistence type="predicted"/>
<reference evidence="2" key="2">
    <citation type="submission" date="2023-04" db="EMBL/GenBank/DDBJ databases">
        <authorList>
            <person name="Bruccoleri R.E."/>
            <person name="Oakeley E.J."/>
            <person name="Faust A.-M."/>
            <person name="Dessus-Babus S."/>
            <person name="Altorfer M."/>
            <person name="Burckhardt D."/>
            <person name="Oertli M."/>
            <person name="Naumann U."/>
            <person name="Petersen F."/>
            <person name="Wong J."/>
        </authorList>
    </citation>
    <scope>NUCLEOTIDE SEQUENCE</scope>
    <source>
        <strain evidence="2">GSM-AAB239-AS_SAM_17_03QT</strain>
        <tissue evidence="2">Leaf</tissue>
    </source>
</reference>
<evidence type="ECO:0000256" key="1">
    <source>
        <dbReference type="SAM" id="MobiDB-lite"/>
    </source>
</evidence>
<evidence type="ECO:0008006" key="4">
    <source>
        <dbReference type="Google" id="ProtNLM"/>
    </source>
</evidence>
<feature type="region of interest" description="Disordered" evidence="1">
    <location>
        <begin position="375"/>
        <end position="409"/>
    </location>
</feature>
<dbReference type="PANTHER" id="PTHR47286:SF2">
    <property type="entry name" value="F3I6.9 PROTEIN"/>
    <property type="match status" value="1"/>
</dbReference>
<sequence>MTTYVDQAYYDWAHDDVTHQDESQEVSASQILDHGSISFGRFAHESLSWERRSVFTHNKCQEELEKFKCPGLVAKKKAYFEEYYKRIRAMKESQENQQTELTLDYGGDESISSQNGEEDEIAARLGNLGEEAINIVGDDPEEASLEISVEREKEMVEDQNRQSDPITTTIDHGSLRSDFENLGQEDYTKYPLGLEEASVEVSMLKEILEVQSRHSDAETTTVNLDSMRRNSEDHEQQDKTMYPLELEEASVEVSMVKEILEVQGRHSDAETTTIHLDSLRRNSKDHEQQDKTIYPLELEEASVEVSMVKEILEVQSRHSDAETTTVNLDSLRKNSEDHEQQDKTMCPLQMQHLDTENQDYESLTRIAEVAEQHDFDNLDKEDSSGEHSVIHSEPNGASKATELHPSSSKLGDFELKSAKKMVSGKVTPHVRNHMDRVSIHRVKEPSAAGRNGSKLEDKTKPGIVKPPQGPKNASERTPKKSGILAGSSKTSSDRVSRHCKSFFTPSHKPLTEVQSSVTVTRPFSLATDRRAAVLSGNRDGPTKSDQKSSNKRIPLAVHRKDVNVQGSSKRSIFPAGAQSRGLENKRCHEERKNPLPLDRQRIGLKDRSANLPELPRARSVNLPPRNNCNSSSGIDNRIRGDHRANTQKEEKSDGRLREACRTGRRVATPPPRNLGCETKKVIPSRTGNSSIIGRKLPYGEQSLDGKKPRQEKPHWR</sequence>
<evidence type="ECO:0000313" key="3">
    <source>
        <dbReference type="Proteomes" id="UP001140949"/>
    </source>
</evidence>
<protein>
    <recommendedName>
        <fullName evidence="4">Protein WVD2-like 7</fullName>
    </recommendedName>
</protein>
<gene>
    <name evidence="2" type="ORF">M6B38_380255</name>
</gene>
<dbReference type="EMBL" id="JANAVB010021799">
    <property type="protein sequence ID" value="KAJ6824769.1"/>
    <property type="molecule type" value="Genomic_DNA"/>
</dbReference>
<feature type="region of interest" description="Disordered" evidence="1">
    <location>
        <begin position="318"/>
        <end position="343"/>
    </location>
</feature>
<reference evidence="2" key="1">
    <citation type="journal article" date="2023" name="GigaByte">
        <title>Genome assembly of the bearded iris, Iris pallida Lam.</title>
        <authorList>
            <person name="Bruccoleri R.E."/>
            <person name="Oakeley E.J."/>
            <person name="Faust A.M.E."/>
            <person name="Altorfer M."/>
            <person name="Dessus-Babus S."/>
            <person name="Burckhardt D."/>
            <person name="Oertli M."/>
            <person name="Naumann U."/>
            <person name="Petersen F."/>
            <person name="Wong J."/>
        </authorList>
    </citation>
    <scope>NUCLEOTIDE SEQUENCE</scope>
    <source>
        <strain evidence="2">GSM-AAB239-AS_SAM_17_03QT</strain>
    </source>
</reference>
<feature type="region of interest" description="Disordered" evidence="1">
    <location>
        <begin position="216"/>
        <end position="238"/>
    </location>
</feature>
<feature type="compositionally biased region" description="Polar residues" evidence="1">
    <location>
        <begin position="512"/>
        <end position="521"/>
    </location>
</feature>